<feature type="compositionally biased region" description="Polar residues" evidence="1">
    <location>
        <begin position="2553"/>
        <end position="2562"/>
    </location>
</feature>
<feature type="compositionally biased region" description="Basic and acidic residues" evidence="1">
    <location>
        <begin position="1550"/>
        <end position="1564"/>
    </location>
</feature>
<dbReference type="Pfam" id="PF19421">
    <property type="entry name" value="Fry_C"/>
    <property type="match status" value="1"/>
</dbReference>
<dbReference type="GO" id="GO:0031175">
    <property type="term" value="P:neuron projection development"/>
    <property type="evidence" value="ECO:0007669"/>
    <property type="project" value="TreeGrafter"/>
</dbReference>
<dbReference type="Proteomes" id="UP000046392">
    <property type="component" value="Unplaced"/>
</dbReference>
<feature type="compositionally biased region" description="Polar residues" evidence="1">
    <location>
        <begin position="2644"/>
        <end position="2667"/>
    </location>
</feature>
<protein>
    <submittedName>
        <fullName evidence="6">MOR2-PAG1_N domain-containing protein</fullName>
    </submittedName>
</protein>
<feature type="region of interest" description="Disordered" evidence="1">
    <location>
        <begin position="2643"/>
        <end position="2667"/>
    </location>
</feature>
<feature type="domain" description="Cell morphogenesis protein C-terminal" evidence="3">
    <location>
        <begin position="2009"/>
        <end position="2272"/>
    </location>
</feature>
<sequence length="3093" mass="350061">MANCQLNIDIFRRKSEGSGQKIIGSNDTVVAAELPWGGVKIIPSMVIEYTENPGKFVGQTLMLEIFSSFEKKIQRILDDDPLEKLLSKSFKRSDDPHFDNLLKSLGSVAEKALPSILRCLISWYDAKVMEFDEETIDWKNKSGKKFLATTYFFFIVLIEVLPQLHFYPHECNMIVEAICCIAFKRAEYHDITIFGQNGNNHHIVSETAAEVIGVLSHSHFDMIKEKFLVKLIELKKESPITRLTVEKITALILSMKYFRIKINQVNDLEAGFAFLNEIANDYLETDIKQKELKHAYAGLLVEILVPVAAAITKEVNVPFVISFVDKLYGPTYDLVNKKQHKYAVFPLLTCLLCISQQKFFLANWTQFLNITLVNLKNKEVRATRIALESLYRLLYVYIIKINGEGNATTRTRLEQICNSIFPKGNRHVIPKDAPLNIFVKIIHFISQQKLDFAFRDIIMELMGCNKHSRNQVLYPERMNIALRSFMVVADAVETKEGPPSLPKSLPPIASGTIAKNKKTYITHPLTEDLAKSIGLEAYLSSCRKAFDNILRLLDKEVGRPFMLHIAQIGRKEPEEMLGGECRPKLDLFRTAMAAIPRLLPETMQHTDLIDILSRMTIHMDSDLRESAGQTLQTLMTECPDWREDIIHVYLKFCIEYVHDSTHKLIEMVTRNIFQFLYTWKSLLSNTTDTNMLDGKKRNGVVVTLRPPKRPDLNISSGQKKPQNMAALNDSIAVALHSVEGYALTLLCQFKILNRKMAYTLLKEVKGILSLLPPGSHDKSVLEVLDEVTPYVYSKYIEHTTINEKQTWLPDFFTALDKLATLEPDNCLINSDKGNEYFKWDPWATALSGYCEYRFIPSQCPTATAHAWPTLYQRLTTITPFIDPANPQNEHRASLLRSSKSKATIPSIAGEQLNQHHYLSLWQKYLVMCCALTQPPDCTVTPLSRSFSPSVSNEADFVKFLQTSIRLSKISNVTCVNLFQKIINILRWDNMTDMRDSVVLGLGSTNPICFEILLEELHKVGIFREVLERKLESNVRRRKRRDLLRIQILRVIEISIFRGVLSHSNLLDSQNGQLSNVIIDFLDSIHHNLLIDPDRDAGILNSLSIHFAKTITLLISEVPPDNRKNLIPNDKRRSMYYFFYNWCSSVIDPSDRRKVNDVGIHVVYKSLYALCAILCCGQVLEAPRVLAESSHLFSLLESLMSSQNTTVQSICEETLSLMIHLNDQSSVLLDWCIRMCFTKNDQTSGRCFRALVNVFSKREYPCDFILLLVLCQTFSNDSDSSVRDSAVYLLQILKQQFLDESFLSTSLNNSKLSECSEDDRQKNNHPSKDCGVKQMTISRQLSSSYAQLTMPIISEVFHRFEKATYSKRASMLNFLLPWIENIELVDSNCEITPYRSSTSTSHEKRGWGSIEATQLLMNNLIYITGIFSNDHPNDIGTLWRVLAKSYPNNLNIIIHYLFMMIVISSETMIPIAKYIVNCLISEMEKETTYLLISQLKIINDHFGIDLVRSDISPYYRWNSCKDENVEQNKDEEKNESSEALGNLDDSNVSDAKTHDNTVDSKDKSKSSNTTPKQIPMPAYGGHYCRLDTLFPPITHPITPYSRSNLALILISDVITYCKNENIPGSSSWDEWMATILHTCFMGLDSPRTYVCRYSKKTIMNICLMYCKFNEDISKCSTILAQNMFASNRDDVLDYFNSSYNITNNHHSNANDSADSQFIEKSLDSSGIDQKSVPSSYVNVRKFKEYKELLFNNNAIFHSNSNLLQGIIHILSYKIDKALWMYDDKILTSWTSECNLQIGCFARHLVEYLLPSIPTLAVRWTEYAMHLSLNTSVRFIYSRSLQLAAALCQSPSKWIPSVLSKLVEVSGEQYEEYQCYGSHLLNYILSTTAYLNLTFAPFFETDKLSSLNSPTSIGHTRSISFTPVLMKTVYRISTSSLTPKKNSSIPNNRHSMLMESEIKFNDLPEKDSIKTSSKASVGSHGEGNIQRSKSATNLSLIGNTPDETELEALCQIFLIAISLLESSIENEILLGIQLIDKVFDFSGSEVNDVIEQCSKTIKQLEWNGFNGIVYILTKGCIYYSIYEITFNVLIKCIDYLDSYLINSSDKENAISLIMAAVMPLCLHFFEKPTSVCINATMKLSNFCESLIPQCTNDDPENNVEDHPLHNLAMMLRQYADCSFTRDRQQWAKCVTSYMIEAFKPNITQLVTFTSEMLDKASHPLPQHLLHIIYLLITQGDMKDASPVALNGQVIRIVYKYIQGNYSKDASKVLKCIVDQWNMISIGQLKDDEFINNSHRLRFDLEFTKSSSDDDDNNEESGVNEKEQITRKSTNLCSTISYVDALKPLSTTNINKVREKLISLLTASGLQARLPKSNSVVISQSSNDLFNQTADNQQQNTKNSNTLQSNSNGGTGANVNPSNQSLQPTNSVYSSSDRISHQDELDALSGSSLVATGNCVHQPSSINSDTYPRVFKEFDFLEAEHDSISESTDSCFNWLSTMRPRSISNFDVNDEEGLADIDDNDDFMLTNNGDADDEDEFCSASPPSLNIMKRKRLDTKSSGRISQSSKDSDSIHDKTLNNVDSLKDSIFHNRRISIGSEGNVIDSDKTPIQSTHNSEDSSGEISNVEELEDDEIIYTNQNIKEELDELTNASSSKSQKSNRPPSSICDNISTSAATRINGDDSLYLRLNGSSNIRGPRSETSTSNYNYSLITSIKPPLCLECNHHISGQVEQIWLNCVIDVPSDQDGELTSHAVMLFSQLFRECCVKLSGLIRDASHFLTMASSSSFTSSHNISAHFSHALDVLLKIADCPILFITPQYLRGSDIFQKQKFSLYELKEHYETFVERQEQCIRALNAVKSSLKLQLINGPSFEGSLSQISQDTALICSQELELCRSLHKLFFQLLLLSEKLHEMISLVSTSENSQQYDLSPAVLSLHRDLLKTVADFSPTDLRLSKHSLTNNIQSPSVNNIITERLSDSLVLQLTNKNYKNALMMLRQLREQNGSEFGCCDHMDVEVLLIHFCRSQMLRTWAIVGSLESLIINCNQLKDTNMQLSGLVQQLTNELHSLRSSRVSSIGGALSSVSSNIRCSSSSKKTTSK</sequence>
<dbReference type="GO" id="GO:0030427">
    <property type="term" value="C:site of polarized growth"/>
    <property type="evidence" value="ECO:0007669"/>
    <property type="project" value="TreeGrafter"/>
</dbReference>
<dbReference type="STRING" id="174720.A0A0N5CGR7"/>
<dbReference type="InterPro" id="IPR025614">
    <property type="entry name" value="Cell_morpho_N"/>
</dbReference>
<name>A0A0N5CGR7_STREA</name>
<feature type="region of interest" description="Disordered" evidence="1">
    <location>
        <begin position="2301"/>
        <end position="2323"/>
    </location>
</feature>
<evidence type="ECO:0000313" key="6">
    <source>
        <dbReference type="WBParaSite" id="SPAL_0001704200.1"/>
    </source>
</evidence>
<keyword evidence="5" id="KW-1185">Reference proteome</keyword>
<dbReference type="InterPro" id="IPR045842">
    <property type="entry name" value="Fry_C"/>
</dbReference>
<feature type="domain" description="Protein furry C-terminal" evidence="4">
    <location>
        <begin position="2435"/>
        <end position="3054"/>
    </location>
</feature>
<dbReference type="PANTHER" id="PTHR12295">
    <property type="entry name" value="FURRY-RELATED"/>
    <property type="match status" value="1"/>
</dbReference>
<dbReference type="SUPFAM" id="SSF48371">
    <property type="entry name" value="ARM repeat"/>
    <property type="match status" value="2"/>
</dbReference>
<feature type="compositionally biased region" description="Polar residues" evidence="1">
    <location>
        <begin position="2387"/>
        <end position="2430"/>
    </location>
</feature>
<dbReference type="InterPro" id="IPR039867">
    <property type="entry name" value="Furry/Tao3/Mor2"/>
</dbReference>
<feature type="region of interest" description="Disordered" evidence="1">
    <location>
        <begin position="1523"/>
        <end position="1575"/>
    </location>
</feature>
<dbReference type="GO" id="GO:0005938">
    <property type="term" value="C:cell cortex"/>
    <property type="evidence" value="ECO:0007669"/>
    <property type="project" value="TreeGrafter"/>
</dbReference>
<dbReference type="InterPro" id="IPR011989">
    <property type="entry name" value="ARM-like"/>
</dbReference>
<dbReference type="InterPro" id="IPR025481">
    <property type="entry name" value="Cell_Morphogen_C"/>
</dbReference>
<evidence type="ECO:0000259" key="2">
    <source>
        <dbReference type="Pfam" id="PF14222"/>
    </source>
</evidence>
<dbReference type="GO" id="GO:0000902">
    <property type="term" value="P:cell morphogenesis"/>
    <property type="evidence" value="ECO:0007669"/>
    <property type="project" value="InterPro"/>
</dbReference>
<dbReference type="Gene3D" id="1.25.10.10">
    <property type="entry name" value="Leucine-rich Repeat Variant"/>
    <property type="match status" value="1"/>
</dbReference>
<reference evidence="6" key="1">
    <citation type="submission" date="2017-02" db="UniProtKB">
        <authorList>
            <consortium name="WormBaseParasite"/>
        </authorList>
    </citation>
    <scope>IDENTIFICATION</scope>
</reference>
<evidence type="ECO:0000313" key="5">
    <source>
        <dbReference type="Proteomes" id="UP000046392"/>
    </source>
</evidence>
<feature type="domain" description="Cell morphogenesis protein N-terminal" evidence="2">
    <location>
        <begin position="144"/>
        <end position="683"/>
    </location>
</feature>
<evidence type="ECO:0000259" key="4">
    <source>
        <dbReference type="Pfam" id="PF19421"/>
    </source>
</evidence>
<dbReference type="InterPro" id="IPR016024">
    <property type="entry name" value="ARM-type_fold"/>
</dbReference>
<feature type="region of interest" description="Disordered" evidence="1">
    <location>
        <begin position="2516"/>
        <end position="2572"/>
    </location>
</feature>
<proteinExistence type="predicted"/>
<organism evidence="5 6">
    <name type="scientific">Strongyloides papillosus</name>
    <name type="common">Intestinal threadworm</name>
    <dbReference type="NCBI Taxonomy" id="174720"/>
    <lineage>
        <taxon>Eukaryota</taxon>
        <taxon>Metazoa</taxon>
        <taxon>Ecdysozoa</taxon>
        <taxon>Nematoda</taxon>
        <taxon>Chromadorea</taxon>
        <taxon>Rhabditida</taxon>
        <taxon>Tylenchina</taxon>
        <taxon>Panagrolaimomorpha</taxon>
        <taxon>Strongyloidoidea</taxon>
        <taxon>Strongyloididae</taxon>
        <taxon>Strongyloides</taxon>
    </lineage>
</organism>
<dbReference type="WBParaSite" id="SPAL_0001704200.1">
    <property type="protein sequence ID" value="SPAL_0001704200.1"/>
    <property type="gene ID" value="SPAL_0001704200"/>
</dbReference>
<feature type="compositionally biased region" description="Basic and acidic residues" evidence="1">
    <location>
        <begin position="1523"/>
        <end position="1535"/>
    </location>
</feature>
<feature type="region of interest" description="Disordered" evidence="1">
    <location>
        <begin position="2594"/>
        <end position="2622"/>
    </location>
</feature>
<feature type="region of interest" description="Disordered" evidence="1">
    <location>
        <begin position="2387"/>
        <end position="2433"/>
    </location>
</feature>
<dbReference type="Pfam" id="PF14225">
    <property type="entry name" value="MOR2-PAG1_C"/>
    <property type="match status" value="1"/>
</dbReference>
<dbReference type="PANTHER" id="PTHR12295:SF30">
    <property type="entry name" value="PROTEIN FURRY"/>
    <property type="match status" value="1"/>
</dbReference>
<feature type="compositionally biased region" description="Basic and acidic residues" evidence="1">
    <location>
        <begin position="2563"/>
        <end position="2572"/>
    </location>
</feature>
<accession>A0A0N5CGR7</accession>
<evidence type="ECO:0000259" key="3">
    <source>
        <dbReference type="Pfam" id="PF14225"/>
    </source>
</evidence>
<evidence type="ECO:0000256" key="1">
    <source>
        <dbReference type="SAM" id="MobiDB-lite"/>
    </source>
</evidence>
<dbReference type="Pfam" id="PF14222">
    <property type="entry name" value="MOR2-PAG1_N"/>
    <property type="match status" value="1"/>
</dbReference>